<evidence type="ECO:0000313" key="3">
    <source>
        <dbReference type="WBParaSite" id="PSAMB.scaffold3975size16181.g23066.t1"/>
    </source>
</evidence>
<reference evidence="3" key="1">
    <citation type="submission" date="2022-11" db="UniProtKB">
        <authorList>
            <consortium name="WormBaseParasite"/>
        </authorList>
    </citation>
    <scope>IDENTIFICATION</scope>
</reference>
<organism evidence="2 3">
    <name type="scientific">Plectus sambesii</name>
    <dbReference type="NCBI Taxonomy" id="2011161"/>
    <lineage>
        <taxon>Eukaryota</taxon>
        <taxon>Metazoa</taxon>
        <taxon>Ecdysozoa</taxon>
        <taxon>Nematoda</taxon>
        <taxon>Chromadorea</taxon>
        <taxon>Plectida</taxon>
        <taxon>Plectina</taxon>
        <taxon>Plectoidea</taxon>
        <taxon>Plectidae</taxon>
        <taxon>Plectus</taxon>
    </lineage>
</organism>
<accession>A0A914WGJ9</accession>
<name>A0A914WGJ9_9BILA</name>
<keyword evidence="1" id="KW-0175">Coiled coil</keyword>
<feature type="coiled-coil region" evidence="1">
    <location>
        <begin position="109"/>
        <end position="143"/>
    </location>
</feature>
<evidence type="ECO:0000256" key="1">
    <source>
        <dbReference type="SAM" id="Coils"/>
    </source>
</evidence>
<sequence>MPKDFDHFWSQLHVEDKMDALYGSVVEKCSEMKTLINSFQMYTDMQRNRIVEERNIFVQQCAAENVAIAQRNIADSNEIDALVRQLLETDDIIKASELCADLKTKVFMNERVEHEGDEVKELLERLEVRLDREQRQRAKHLIECTSRLQDMLDQKAKVLADYDPSLNELLASSKTNFKALLKESYDTIRLAAAKEIQQDIRSRQTAAQNLQEDTMRKKAQFVNDQHELQYNLAEALDRAKKTAISRPDEMRAEVSEMDRQLEEATLESEELLDTLLKGKEQLKLQAEATKEFQLRSFQTDAETMIQITKLTAQREKLQKKYDQLLEQITFRRNNYHH</sequence>
<evidence type="ECO:0000313" key="2">
    <source>
        <dbReference type="Proteomes" id="UP000887566"/>
    </source>
</evidence>
<protein>
    <submittedName>
        <fullName evidence="3">Uncharacterized protein</fullName>
    </submittedName>
</protein>
<feature type="coiled-coil region" evidence="1">
    <location>
        <begin position="307"/>
        <end position="334"/>
    </location>
</feature>
<keyword evidence="2" id="KW-1185">Reference proteome</keyword>
<proteinExistence type="predicted"/>
<dbReference type="Proteomes" id="UP000887566">
    <property type="component" value="Unplaced"/>
</dbReference>
<dbReference type="WBParaSite" id="PSAMB.scaffold3975size16181.g23066.t1">
    <property type="protein sequence ID" value="PSAMB.scaffold3975size16181.g23066.t1"/>
    <property type="gene ID" value="PSAMB.scaffold3975size16181.g23066"/>
</dbReference>
<dbReference type="AlphaFoldDB" id="A0A914WGJ9"/>